<reference evidence="2" key="1">
    <citation type="submission" date="2020-06" db="EMBL/GenBank/DDBJ databases">
        <title>WGS assembly of Ceratodon purpureus strain R40.</title>
        <authorList>
            <person name="Carey S.B."/>
            <person name="Jenkins J."/>
            <person name="Shu S."/>
            <person name="Lovell J.T."/>
            <person name="Sreedasyam A."/>
            <person name="Maumus F."/>
            <person name="Tiley G.P."/>
            <person name="Fernandez-Pozo N."/>
            <person name="Barry K."/>
            <person name="Chen C."/>
            <person name="Wang M."/>
            <person name="Lipzen A."/>
            <person name="Daum C."/>
            <person name="Saski C.A."/>
            <person name="Payton A.C."/>
            <person name="Mcbreen J.C."/>
            <person name="Conrad R.E."/>
            <person name="Kollar L.M."/>
            <person name="Olsson S."/>
            <person name="Huttunen S."/>
            <person name="Landis J.B."/>
            <person name="Wickett N.J."/>
            <person name="Johnson M.G."/>
            <person name="Rensing S.A."/>
            <person name="Grimwood J."/>
            <person name="Schmutz J."/>
            <person name="Mcdaniel S.F."/>
        </authorList>
    </citation>
    <scope>NUCLEOTIDE SEQUENCE</scope>
    <source>
        <strain evidence="2">R40</strain>
    </source>
</reference>
<evidence type="ECO:0000256" key="1">
    <source>
        <dbReference type="SAM" id="MobiDB-lite"/>
    </source>
</evidence>
<sequence length="295" mass="32487">MAKHQPGTSPCILQELEDAKTTPAFFTCTSGELLWGQVHTVISGFSDSTRLDKELGPQQESDGGTDLESSARFKVIARKGQWKVEAAFLDNDEGDPWHIGFVCHHVDVDGEEVLRRAAEAGLGGDGKFADLDIVVVGRYDWSGSWSPGCEIIVEAVEGKVVDPDEEEFEDEQYFRSLVQGRFMLVDAQGFPNLMQALKDGTRIEKRNYVMRKKVNPTGSSSADSSDTKSLDLSEKSSSNCEDVVFGTHLVVDHSEYDMGWMAFQNGQLVGFVYDGAYSALEGDNLRLGKKLVIKS</sequence>
<feature type="compositionally biased region" description="Basic and acidic residues" evidence="1">
    <location>
        <begin position="225"/>
        <end position="234"/>
    </location>
</feature>
<dbReference type="EMBL" id="CM026422">
    <property type="protein sequence ID" value="KAG0585646.1"/>
    <property type="molecule type" value="Genomic_DNA"/>
</dbReference>
<dbReference type="AlphaFoldDB" id="A0A8T0IS73"/>
<keyword evidence="3" id="KW-1185">Reference proteome</keyword>
<organism evidence="2 3">
    <name type="scientific">Ceratodon purpureus</name>
    <name type="common">Fire moss</name>
    <name type="synonym">Dicranum purpureum</name>
    <dbReference type="NCBI Taxonomy" id="3225"/>
    <lineage>
        <taxon>Eukaryota</taxon>
        <taxon>Viridiplantae</taxon>
        <taxon>Streptophyta</taxon>
        <taxon>Embryophyta</taxon>
        <taxon>Bryophyta</taxon>
        <taxon>Bryophytina</taxon>
        <taxon>Bryopsida</taxon>
        <taxon>Dicranidae</taxon>
        <taxon>Pseudoditrichales</taxon>
        <taxon>Ditrichaceae</taxon>
        <taxon>Ceratodon</taxon>
    </lineage>
</organism>
<comment type="caution">
    <text evidence="2">The sequence shown here is derived from an EMBL/GenBank/DDBJ whole genome shotgun (WGS) entry which is preliminary data.</text>
</comment>
<name>A0A8T0IS73_CERPU</name>
<evidence type="ECO:0000313" key="2">
    <source>
        <dbReference type="EMBL" id="KAG0585646.1"/>
    </source>
</evidence>
<protein>
    <submittedName>
        <fullName evidence="2">Uncharacterized protein</fullName>
    </submittedName>
</protein>
<proteinExistence type="predicted"/>
<evidence type="ECO:0000313" key="3">
    <source>
        <dbReference type="Proteomes" id="UP000822688"/>
    </source>
</evidence>
<dbReference type="Proteomes" id="UP000822688">
    <property type="component" value="Chromosome 2"/>
</dbReference>
<gene>
    <name evidence="2" type="ORF">KC19_2G027300</name>
</gene>
<feature type="region of interest" description="Disordered" evidence="1">
    <location>
        <begin position="214"/>
        <end position="234"/>
    </location>
</feature>
<accession>A0A8T0IS73</accession>